<feature type="transmembrane region" description="Helical" evidence="14">
    <location>
        <begin position="110"/>
        <end position="127"/>
    </location>
</feature>
<keyword evidence="17" id="KW-1185">Reference proteome</keyword>
<dbReference type="KEGG" id="sniv:SFSGTM_20430"/>
<keyword evidence="8" id="KW-0862">Zinc</keyword>
<evidence type="ECO:0000313" key="17">
    <source>
        <dbReference type="Proteomes" id="UP000463939"/>
    </source>
</evidence>
<name>A0A809RIK2_9PROT</name>
<keyword evidence="12 14" id="KW-0472">Membrane</keyword>
<evidence type="ECO:0000256" key="3">
    <source>
        <dbReference type="ARBA" id="ARBA00022516"/>
    </source>
</evidence>
<evidence type="ECO:0000256" key="1">
    <source>
        <dbReference type="ARBA" id="ARBA00001947"/>
    </source>
</evidence>
<keyword evidence="3" id="KW-0444">Lipid biosynthesis</keyword>
<evidence type="ECO:0000256" key="9">
    <source>
        <dbReference type="ARBA" id="ARBA00022989"/>
    </source>
</evidence>
<evidence type="ECO:0000256" key="8">
    <source>
        <dbReference type="ARBA" id="ARBA00022833"/>
    </source>
</evidence>
<dbReference type="InterPro" id="IPR014430">
    <property type="entry name" value="Scs7"/>
</dbReference>
<dbReference type="InterPro" id="IPR006694">
    <property type="entry name" value="Fatty_acid_hydroxylase"/>
</dbReference>
<feature type="transmembrane region" description="Helical" evidence="14">
    <location>
        <begin position="12"/>
        <end position="30"/>
    </location>
</feature>
<dbReference type="Proteomes" id="UP000463939">
    <property type="component" value="Chromosome"/>
</dbReference>
<dbReference type="GO" id="GO:0016020">
    <property type="term" value="C:membrane"/>
    <property type="evidence" value="ECO:0007669"/>
    <property type="project" value="InterPro"/>
</dbReference>
<keyword evidence="10" id="KW-0560">Oxidoreductase</keyword>
<evidence type="ECO:0000259" key="15">
    <source>
        <dbReference type="Pfam" id="PF04116"/>
    </source>
</evidence>
<dbReference type="GO" id="GO:0006633">
    <property type="term" value="P:fatty acid biosynthetic process"/>
    <property type="evidence" value="ECO:0007669"/>
    <property type="project" value="UniProtKB-KW"/>
</dbReference>
<keyword evidence="7" id="KW-0276">Fatty acid metabolism</keyword>
<dbReference type="RefSeq" id="WP_162085126.1">
    <property type="nucleotide sequence ID" value="NZ_AP021881.1"/>
</dbReference>
<evidence type="ECO:0000313" key="16">
    <source>
        <dbReference type="EMBL" id="BBP01335.1"/>
    </source>
</evidence>
<proteinExistence type="predicted"/>
<evidence type="ECO:0000256" key="2">
    <source>
        <dbReference type="ARBA" id="ARBA00004477"/>
    </source>
</evidence>
<evidence type="ECO:0000256" key="7">
    <source>
        <dbReference type="ARBA" id="ARBA00022832"/>
    </source>
</evidence>
<feature type="transmembrane region" description="Helical" evidence="14">
    <location>
        <begin position="81"/>
        <end position="104"/>
    </location>
</feature>
<feature type="transmembrane region" description="Helical" evidence="14">
    <location>
        <begin position="36"/>
        <end position="61"/>
    </location>
</feature>
<evidence type="ECO:0000256" key="13">
    <source>
        <dbReference type="ARBA" id="ARBA00023160"/>
    </source>
</evidence>
<comment type="subcellular location">
    <subcellularLocation>
        <location evidence="2">Endoplasmic reticulum membrane</location>
        <topology evidence="2">Multi-pass membrane protein</topology>
    </subcellularLocation>
</comment>
<dbReference type="GO" id="GO:0080132">
    <property type="term" value="F:fatty acid 2-hydroxylase activity"/>
    <property type="evidence" value="ECO:0007669"/>
    <property type="project" value="InterPro"/>
</dbReference>
<dbReference type="PANTHER" id="PTHR12863:SF1">
    <property type="entry name" value="FATTY ACID 2-HYDROXYLASE"/>
    <property type="match status" value="1"/>
</dbReference>
<keyword evidence="11" id="KW-0443">Lipid metabolism</keyword>
<evidence type="ECO:0000256" key="12">
    <source>
        <dbReference type="ARBA" id="ARBA00023136"/>
    </source>
</evidence>
<gene>
    <name evidence="16" type="ORF">SFSGTM_20430</name>
</gene>
<keyword evidence="13" id="KW-0275">Fatty acid biosynthesis</keyword>
<comment type="cofactor">
    <cofactor evidence="1">
        <name>Zn(2+)</name>
        <dbReference type="ChEBI" id="CHEBI:29105"/>
    </cofactor>
</comment>
<evidence type="ECO:0000256" key="4">
    <source>
        <dbReference type="ARBA" id="ARBA00022692"/>
    </source>
</evidence>
<evidence type="ECO:0000256" key="11">
    <source>
        <dbReference type="ARBA" id="ARBA00023098"/>
    </source>
</evidence>
<keyword evidence="6" id="KW-0256">Endoplasmic reticulum</keyword>
<dbReference type="PANTHER" id="PTHR12863">
    <property type="entry name" value="FATTY ACID HYDROXYLASE"/>
    <property type="match status" value="1"/>
</dbReference>
<reference evidence="17" key="1">
    <citation type="submission" date="2019-11" db="EMBL/GenBank/DDBJ databases">
        <title>Isolation and characterization of a novel species in the genus Sulfuriferula.</title>
        <authorList>
            <person name="Mochizuki J."/>
            <person name="Kojima H."/>
            <person name="Fukui M."/>
        </authorList>
    </citation>
    <scope>NUCLEOTIDE SEQUENCE [LARGE SCALE GENOMIC DNA]</scope>
    <source>
        <strain evidence="17">SGTM</strain>
    </source>
</reference>
<evidence type="ECO:0000256" key="6">
    <source>
        <dbReference type="ARBA" id="ARBA00022824"/>
    </source>
</evidence>
<dbReference type="EMBL" id="AP021881">
    <property type="protein sequence ID" value="BBP01335.1"/>
    <property type="molecule type" value="Genomic_DNA"/>
</dbReference>
<accession>A0A809RIK2</accession>
<keyword evidence="4 14" id="KW-0812">Transmembrane</keyword>
<keyword evidence="9 14" id="KW-1133">Transmembrane helix</keyword>
<dbReference type="Pfam" id="PF04116">
    <property type="entry name" value="FA_hydroxylase"/>
    <property type="match status" value="1"/>
</dbReference>
<organism evidence="16 17">
    <name type="scientific">Sulfuriferula nivalis</name>
    <dbReference type="NCBI Taxonomy" id="2675298"/>
    <lineage>
        <taxon>Bacteria</taxon>
        <taxon>Pseudomonadati</taxon>
        <taxon>Pseudomonadota</taxon>
        <taxon>Betaproteobacteria</taxon>
        <taxon>Nitrosomonadales</taxon>
        <taxon>Sulfuricellaceae</taxon>
        <taxon>Sulfuriferula</taxon>
    </lineage>
</organism>
<feature type="domain" description="Fatty acid hydroxylase" evidence="15">
    <location>
        <begin position="44"/>
        <end position="175"/>
    </location>
</feature>
<evidence type="ECO:0000256" key="10">
    <source>
        <dbReference type="ARBA" id="ARBA00023002"/>
    </source>
</evidence>
<keyword evidence="5" id="KW-0479">Metal-binding</keyword>
<evidence type="ECO:0000256" key="5">
    <source>
        <dbReference type="ARBA" id="ARBA00022723"/>
    </source>
</evidence>
<sequence length="185" mass="21110">MLKHSKLAYRTYFALYLSAVVISLTVLLVTNPPEQSLILVSFALAGLASWTAIEYVMHRIILHELPFFSRWHMAHHQHPSILIRGTKVLSTIFIILLALLPALLLADIQHAFALSLGLITGYLGYALTHQAIHHCNTDHAWLKERQRWHVDCHHHSEQPICYGVTTEFWDRIFGSTPQVVAPTNY</sequence>
<dbReference type="GO" id="GO:0005506">
    <property type="term" value="F:iron ion binding"/>
    <property type="evidence" value="ECO:0007669"/>
    <property type="project" value="InterPro"/>
</dbReference>
<protein>
    <submittedName>
        <fullName evidence="16">Fatty acid hydroxylase</fullName>
    </submittedName>
</protein>
<evidence type="ECO:0000256" key="14">
    <source>
        <dbReference type="SAM" id="Phobius"/>
    </source>
</evidence>
<dbReference type="AlphaFoldDB" id="A0A809RIK2"/>